<dbReference type="RefSeq" id="WP_254019795.1">
    <property type="nucleotide sequence ID" value="NZ_CAKXZT010000136.1"/>
</dbReference>
<comment type="similarity">
    <text evidence="1">Belongs to the DSD1 family.</text>
</comment>
<dbReference type="InterPro" id="IPR051466">
    <property type="entry name" value="D-amino_acid_metab_enzyme"/>
</dbReference>
<name>A0ABM9E4E7_9HYPH</name>
<dbReference type="PANTHER" id="PTHR28004">
    <property type="entry name" value="ZGC:162816-RELATED"/>
    <property type="match status" value="1"/>
</dbReference>
<proteinExistence type="inferred from homology"/>
<dbReference type="Pfam" id="PF14031">
    <property type="entry name" value="D-ser_dehydrat"/>
    <property type="match status" value="1"/>
</dbReference>
<dbReference type="EMBL" id="CAKXZT010000136">
    <property type="protein sequence ID" value="CAH2403948.1"/>
    <property type="molecule type" value="Genomic_DNA"/>
</dbReference>
<dbReference type="Gene3D" id="2.40.37.20">
    <property type="entry name" value="D-serine dehydratase-like domain"/>
    <property type="match status" value="1"/>
</dbReference>
<evidence type="ECO:0000256" key="2">
    <source>
        <dbReference type="ARBA" id="ARBA00023239"/>
    </source>
</evidence>
<dbReference type="Proteomes" id="UP001153050">
    <property type="component" value="Unassembled WGS sequence"/>
</dbReference>
<dbReference type="InterPro" id="IPR026956">
    <property type="entry name" value="D-ser_dehydrat-like_dom"/>
</dbReference>
<protein>
    <submittedName>
        <fullName evidence="4">D-serine dehydratase</fullName>
    </submittedName>
</protein>
<dbReference type="Pfam" id="PF01168">
    <property type="entry name" value="Ala_racemase_N"/>
    <property type="match status" value="1"/>
</dbReference>
<dbReference type="InterPro" id="IPR029066">
    <property type="entry name" value="PLP-binding_barrel"/>
</dbReference>
<organism evidence="4 5">
    <name type="scientific">Mesorhizobium escarrei</name>
    <dbReference type="NCBI Taxonomy" id="666018"/>
    <lineage>
        <taxon>Bacteria</taxon>
        <taxon>Pseudomonadati</taxon>
        <taxon>Pseudomonadota</taxon>
        <taxon>Alphaproteobacteria</taxon>
        <taxon>Hyphomicrobiales</taxon>
        <taxon>Phyllobacteriaceae</taxon>
        <taxon>Mesorhizobium</taxon>
    </lineage>
</organism>
<evidence type="ECO:0000259" key="3">
    <source>
        <dbReference type="SMART" id="SM01119"/>
    </source>
</evidence>
<keyword evidence="2" id="KW-0456">Lyase</keyword>
<sequence length="439" mass="46252">MTENSPVPALATRENFLLDDRIRGVPPGTFGLDSSLVASQRWHPADGRMSLPVLTLNEEAFIANRDLFLRYAREQGAMVAPHAKTPMAPDLARSLVEAGAWGTTVADIRQAAVMLRAGLTRLIIANQVGGSGGANRLAALVRAWPGVELFVFADSVAAVHALAEAWRANAMLPPLRVLVELGAARAGARTIGEAEAIADAVDAAGGRLLIAGVGTYEGAAAQSDPGRTEEAISALLAKTADMFLRLRARVGGDVPLIVTAGGSVLFDKVVAALSPAVSSDGNATLVLRSGAIFFHDHGIYDRSLSALDARNGFAVGGVSVSARNSFRPALRLWAEVLSRPEPGLAICGMGMRDVSFDQGFPMVVAAFRTGRSLPVARAEVFKLNDQHAFLTIAPGDDIAVGDIIEFGISHPCTCLDRYRVIFGVDAAGHVRHAFPTYFG</sequence>
<dbReference type="SUPFAM" id="SSF51419">
    <property type="entry name" value="PLP-binding barrel"/>
    <property type="match status" value="1"/>
</dbReference>
<dbReference type="SMART" id="SM01119">
    <property type="entry name" value="D-ser_dehydrat"/>
    <property type="match status" value="1"/>
</dbReference>
<comment type="caution">
    <text evidence="4">The sequence shown here is derived from an EMBL/GenBank/DDBJ whole genome shotgun (WGS) entry which is preliminary data.</text>
</comment>
<evidence type="ECO:0000313" key="5">
    <source>
        <dbReference type="Proteomes" id="UP001153050"/>
    </source>
</evidence>
<dbReference type="InterPro" id="IPR001608">
    <property type="entry name" value="Ala_racemase_N"/>
</dbReference>
<reference evidence="4 5" key="1">
    <citation type="submission" date="2022-03" db="EMBL/GenBank/DDBJ databases">
        <authorList>
            <person name="Brunel B."/>
        </authorList>
    </citation>
    <scope>NUCLEOTIDE SEQUENCE [LARGE SCALE GENOMIC DNA]</scope>
    <source>
        <strain evidence="4">STM5069sample</strain>
    </source>
</reference>
<accession>A0ABM9E4E7</accession>
<gene>
    <name evidence="4" type="ORF">MES5069_400005</name>
</gene>
<keyword evidence="5" id="KW-1185">Reference proteome</keyword>
<dbReference type="Gene3D" id="3.20.20.10">
    <property type="entry name" value="Alanine racemase"/>
    <property type="match status" value="1"/>
</dbReference>
<evidence type="ECO:0000256" key="1">
    <source>
        <dbReference type="ARBA" id="ARBA00005323"/>
    </source>
</evidence>
<feature type="domain" description="D-serine dehydratase-like" evidence="3">
    <location>
        <begin position="329"/>
        <end position="425"/>
    </location>
</feature>
<dbReference type="PANTHER" id="PTHR28004:SF8">
    <property type="entry name" value="D-SERINE DEAMINASE"/>
    <property type="match status" value="1"/>
</dbReference>
<dbReference type="InterPro" id="IPR042208">
    <property type="entry name" value="D-ser_dehydrat-like_sf"/>
</dbReference>
<evidence type="ECO:0000313" key="4">
    <source>
        <dbReference type="EMBL" id="CAH2403948.1"/>
    </source>
</evidence>